<sequence>MVNSKQTKKLALLTMAGMLALFTAACGNSSNSSNSDNANGSEGSGETITLNMMHPWTSPNVDNEVYKARIAKFEEEHPGIVIQQDGVPAAQYKTKLRTLAAANNLADINVVWPGADLAPLVEGSLVEPIDGLMDNWSAILPESALAGFEVGGHQYAIPTKQTFVDIVYYNKAMFSQVGYDQFPDTYEKFIDAVKKLKAAGITPVSLGNKEQWPLQSSYLSIIGDRLTGSDFLTKVVAKEAKFTDPDFVKALSVIDELSKLGAFNTDANNMDSVQGQDYFIQEKAAMHISSSTVDARIRINNEQGDKFGIALFPKVEGGKGDPVKSAGVVQYGIALKSGLDEKKKAAAEEFLKYFVSEDLYKELIRNGVVVPATVDIPEDASPYLKEMLELTGNGTAPVFDSIIPTQVVDVVQNGIQALTIGRGTPEQVAADAQEAIDQMN</sequence>
<dbReference type="SUPFAM" id="SSF53850">
    <property type="entry name" value="Periplasmic binding protein-like II"/>
    <property type="match status" value="1"/>
</dbReference>
<accession>A0A917FKI6</accession>
<evidence type="ECO:0000313" key="3">
    <source>
        <dbReference type="EMBL" id="GGF88074.1"/>
    </source>
</evidence>
<dbReference type="AlphaFoldDB" id="A0A917FKI6"/>
<evidence type="ECO:0000313" key="4">
    <source>
        <dbReference type="Proteomes" id="UP000637643"/>
    </source>
</evidence>
<dbReference type="Gene3D" id="3.40.190.10">
    <property type="entry name" value="Periplasmic binding protein-like II"/>
    <property type="match status" value="2"/>
</dbReference>
<reference evidence="3" key="1">
    <citation type="journal article" date="2014" name="Int. J. Syst. Evol. Microbiol.">
        <title>Complete genome sequence of Corynebacterium casei LMG S-19264T (=DSM 44701T), isolated from a smear-ripened cheese.</title>
        <authorList>
            <consortium name="US DOE Joint Genome Institute (JGI-PGF)"/>
            <person name="Walter F."/>
            <person name="Albersmeier A."/>
            <person name="Kalinowski J."/>
            <person name="Ruckert C."/>
        </authorList>
    </citation>
    <scope>NUCLEOTIDE SEQUENCE</scope>
    <source>
        <strain evidence="3">CGMCC 1.16134</strain>
    </source>
</reference>
<comment type="caution">
    <text evidence="3">The sequence shown here is derived from an EMBL/GenBank/DDBJ whole genome shotgun (WGS) entry which is preliminary data.</text>
</comment>
<evidence type="ECO:0000256" key="2">
    <source>
        <dbReference type="SAM" id="SignalP"/>
    </source>
</evidence>
<feature type="signal peptide" evidence="2">
    <location>
        <begin position="1"/>
        <end position="25"/>
    </location>
</feature>
<dbReference type="EMBL" id="BMKR01000015">
    <property type="protein sequence ID" value="GGF88074.1"/>
    <property type="molecule type" value="Genomic_DNA"/>
</dbReference>
<dbReference type="RefSeq" id="WP_189027376.1">
    <property type="nucleotide sequence ID" value="NZ_BMKR01000015.1"/>
</dbReference>
<keyword evidence="4" id="KW-1185">Reference proteome</keyword>
<name>A0A917FKI6_9BACL</name>
<dbReference type="InterPro" id="IPR006059">
    <property type="entry name" value="SBP"/>
</dbReference>
<evidence type="ECO:0000256" key="1">
    <source>
        <dbReference type="SAM" id="MobiDB-lite"/>
    </source>
</evidence>
<proteinExistence type="predicted"/>
<dbReference type="PANTHER" id="PTHR43649">
    <property type="entry name" value="ARABINOSE-BINDING PROTEIN-RELATED"/>
    <property type="match status" value="1"/>
</dbReference>
<reference evidence="3" key="2">
    <citation type="submission" date="2020-09" db="EMBL/GenBank/DDBJ databases">
        <authorList>
            <person name="Sun Q."/>
            <person name="Zhou Y."/>
        </authorList>
    </citation>
    <scope>NUCLEOTIDE SEQUENCE</scope>
    <source>
        <strain evidence="3">CGMCC 1.16134</strain>
    </source>
</reference>
<gene>
    <name evidence="3" type="ORF">GCM10010912_36670</name>
</gene>
<feature type="chain" id="PRO_5038995332" evidence="2">
    <location>
        <begin position="26"/>
        <end position="440"/>
    </location>
</feature>
<protein>
    <submittedName>
        <fullName evidence="3">Sugar-binding protein</fullName>
    </submittedName>
</protein>
<dbReference type="Pfam" id="PF01547">
    <property type="entry name" value="SBP_bac_1"/>
    <property type="match status" value="1"/>
</dbReference>
<keyword evidence="2" id="KW-0732">Signal</keyword>
<organism evidence="3 4">
    <name type="scientific">Paenibacillus albidus</name>
    <dbReference type="NCBI Taxonomy" id="2041023"/>
    <lineage>
        <taxon>Bacteria</taxon>
        <taxon>Bacillati</taxon>
        <taxon>Bacillota</taxon>
        <taxon>Bacilli</taxon>
        <taxon>Bacillales</taxon>
        <taxon>Paenibacillaceae</taxon>
        <taxon>Paenibacillus</taxon>
    </lineage>
</organism>
<dbReference type="Proteomes" id="UP000637643">
    <property type="component" value="Unassembled WGS sequence"/>
</dbReference>
<dbReference type="PROSITE" id="PS51257">
    <property type="entry name" value="PROKAR_LIPOPROTEIN"/>
    <property type="match status" value="1"/>
</dbReference>
<dbReference type="InterPro" id="IPR050490">
    <property type="entry name" value="Bact_solute-bd_prot1"/>
</dbReference>
<feature type="region of interest" description="Disordered" evidence="1">
    <location>
        <begin position="29"/>
        <end position="56"/>
    </location>
</feature>
<feature type="compositionally biased region" description="Low complexity" evidence="1">
    <location>
        <begin position="29"/>
        <end position="45"/>
    </location>
</feature>